<dbReference type="Proteomes" id="UP000007322">
    <property type="component" value="Chromosome 5"/>
</dbReference>
<dbReference type="VEuPathDB" id="FungiDB:MYCTH_2309549"/>
<dbReference type="PROSITE" id="PS51683">
    <property type="entry name" value="SAM_OMT_II"/>
    <property type="match status" value="1"/>
</dbReference>
<dbReference type="AlphaFoldDB" id="G2QIQ0"/>
<keyword evidence="2" id="KW-0808">Transferase</keyword>
<dbReference type="PANTHER" id="PTHR43712:SF16">
    <property type="entry name" value="O-METHYLTRANSFERASE ELCB"/>
    <property type="match status" value="1"/>
</dbReference>
<dbReference type="eggNOG" id="KOG3178">
    <property type="taxonomic scope" value="Eukaryota"/>
</dbReference>
<evidence type="ECO:0000256" key="3">
    <source>
        <dbReference type="ARBA" id="ARBA00022691"/>
    </source>
</evidence>
<dbReference type="InterPro" id="IPR016461">
    <property type="entry name" value="COMT-like"/>
</dbReference>
<dbReference type="InParanoid" id="G2QIQ0"/>
<name>G2QIQ0_THET4</name>
<dbReference type="OrthoDB" id="1535081at2759"/>
<dbReference type="SUPFAM" id="SSF53335">
    <property type="entry name" value="S-adenosyl-L-methionine-dependent methyltransferases"/>
    <property type="match status" value="1"/>
</dbReference>
<accession>G2QIQ0</accession>
<sequence length="359" mass="39457">MINLSPTQLADVAAWNIFIEWRAFDHIPLEGHISIKDLARAIDAEESLISRIATHLLATNKLRPGPRPGTVAHSRVSPVYRTAHPASPLCTVAVGNAMRPFAHWPSFFEAYGRREAPGPSHTPFSFAWGRPDLAPWEVKALHPSYARAFARSMRSREMVGGNTTVVGPDALYDLGWVGAEARARGHAEPLVVDVGGGLGQFVRDILADVKGIKPGQCVLQDRSEVIEESRRLMVGDGLEGVVMMEHDFHTEQPVKGALVYVLRRVLLDYSDSPAIGILRRFAEALPADNPKARVIIMEERLLETPAPHNSLVDLVMLNLGGKLRNEAMFRKIASAAGLKVVGYFVRERDSNCVVECARA</sequence>
<dbReference type="OMA" id="FQTGMAG"/>
<gene>
    <name evidence="5" type="ORF">MYCTH_2309549</name>
</gene>
<dbReference type="HOGENOM" id="CLU_005533_5_2_1"/>
<dbReference type="Gene3D" id="1.10.10.10">
    <property type="entry name" value="Winged helix-like DNA-binding domain superfamily/Winged helix DNA-binding domain"/>
    <property type="match status" value="1"/>
</dbReference>
<organism evidence="5 6">
    <name type="scientific">Thermothelomyces thermophilus (strain ATCC 42464 / BCRC 31852 / DSM 1799)</name>
    <name type="common">Sporotrichum thermophile</name>
    <dbReference type="NCBI Taxonomy" id="573729"/>
    <lineage>
        <taxon>Eukaryota</taxon>
        <taxon>Fungi</taxon>
        <taxon>Dikarya</taxon>
        <taxon>Ascomycota</taxon>
        <taxon>Pezizomycotina</taxon>
        <taxon>Sordariomycetes</taxon>
        <taxon>Sordariomycetidae</taxon>
        <taxon>Sordariales</taxon>
        <taxon>Chaetomiaceae</taxon>
        <taxon>Thermothelomyces</taxon>
    </lineage>
</organism>
<dbReference type="PANTHER" id="PTHR43712">
    <property type="entry name" value="PUTATIVE (AFU_ORTHOLOGUE AFUA_4G14580)-RELATED"/>
    <property type="match status" value="1"/>
</dbReference>
<dbReference type="EMBL" id="CP003006">
    <property type="protein sequence ID" value="AEO60372.1"/>
    <property type="molecule type" value="Genomic_DNA"/>
</dbReference>
<evidence type="ECO:0000313" key="5">
    <source>
        <dbReference type="EMBL" id="AEO60372.1"/>
    </source>
</evidence>
<dbReference type="InterPro" id="IPR036388">
    <property type="entry name" value="WH-like_DNA-bd_sf"/>
</dbReference>
<dbReference type="InterPro" id="IPR029063">
    <property type="entry name" value="SAM-dependent_MTases_sf"/>
</dbReference>
<keyword evidence="6" id="KW-1185">Reference proteome</keyword>
<proteinExistence type="predicted"/>
<evidence type="ECO:0000256" key="1">
    <source>
        <dbReference type="ARBA" id="ARBA00022603"/>
    </source>
</evidence>
<keyword evidence="3" id="KW-0949">S-adenosyl-L-methionine</keyword>
<dbReference type="GeneID" id="11511377"/>
<feature type="domain" description="O-methyltransferase C-terminal" evidence="4">
    <location>
        <begin position="189"/>
        <end position="338"/>
    </location>
</feature>
<dbReference type="KEGG" id="mtm:MYCTH_2309549"/>
<protein>
    <recommendedName>
        <fullName evidence="4">O-methyltransferase C-terminal domain-containing protein</fullName>
    </recommendedName>
</protein>
<dbReference type="InterPro" id="IPR001077">
    <property type="entry name" value="COMT_C"/>
</dbReference>
<reference evidence="5 6" key="1">
    <citation type="journal article" date="2011" name="Nat. Biotechnol.">
        <title>Comparative genomic analysis of the thermophilic biomass-degrading fungi Myceliophthora thermophila and Thielavia terrestris.</title>
        <authorList>
            <person name="Berka R.M."/>
            <person name="Grigoriev I.V."/>
            <person name="Otillar R."/>
            <person name="Salamov A."/>
            <person name="Grimwood J."/>
            <person name="Reid I."/>
            <person name="Ishmael N."/>
            <person name="John T."/>
            <person name="Darmond C."/>
            <person name="Moisan M.-C."/>
            <person name="Henrissat B."/>
            <person name="Coutinho P.M."/>
            <person name="Lombard V."/>
            <person name="Natvig D.O."/>
            <person name="Lindquist E."/>
            <person name="Schmutz J."/>
            <person name="Lucas S."/>
            <person name="Harris P."/>
            <person name="Powlowski J."/>
            <person name="Bellemare A."/>
            <person name="Taylor D."/>
            <person name="Butler G."/>
            <person name="de Vries R.P."/>
            <person name="Allijn I.E."/>
            <person name="van den Brink J."/>
            <person name="Ushinsky S."/>
            <person name="Storms R."/>
            <person name="Powell A.J."/>
            <person name="Paulsen I.T."/>
            <person name="Elbourne L.D.H."/>
            <person name="Baker S.E."/>
            <person name="Magnuson J."/>
            <person name="LaBoissiere S."/>
            <person name="Clutterbuck A.J."/>
            <person name="Martinez D."/>
            <person name="Wogulis M."/>
            <person name="de Leon A.L."/>
            <person name="Rey M.W."/>
            <person name="Tsang A."/>
        </authorList>
    </citation>
    <scope>NUCLEOTIDE SEQUENCE [LARGE SCALE GENOMIC DNA]</scope>
    <source>
        <strain evidence="6">ATCC 42464 / BCRC 31852 / DSM 1799</strain>
    </source>
</reference>
<dbReference type="GO" id="GO:0032259">
    <property type="term" value="P:methylation"/>
    <property type="evidence" value="ECO:0007669"/>
    <property type="project" value="UniProtKB-KW"/>
</dbReference>
<evidence type="ECO:0000313" key="6">
    <source>
        <dbReference type="Proteomes" id="UP000007322"/>
    </source>
</evidence>
<evidence type="ECO:0000256" key="2">
    <source>
        <dbReference type="ARBA" id="ARBA00022679"/>
    </source>
</evidence>
<dbReference type="GO" id="GO:0008171">
    <property type="term" value="F:O-methyltransferase activity"/>
    <property type="evidence" value="ECO:0007669"/>
    <property type="project" value="InterPro"/>
</dbReference>
<dbReference type="RefSeq" id="XP_003665617.1">
    <property type="nucleotide sequence ID" value="XM_003665569.1"/>
</dbReference>
<dbReference type="Pfam" id="PF00891">
    <property type="entry name" value="Methyltransf_2"/>
    <property type="match status" value="1"/>
</dbReference>
<dbReference type="Gene3D" id="3.40.50.150">
    <property type="entry name" value="Vaccinia Virus protein VP39"/>
    <property type="match status" value="1"/>
</dbReference>
<keyword evidence="1" id="KW-0489">Methyltransferase</keyword>
<evidence type="ECO:0000259" key="4">
    <source>
        <dbReference type="Pfam" id="PF00891"/>
    </source>
</evidence>